<evidence type="ECO:0000313" key="2">
    <source>
        <dbReference type="Proteomes" id="UP000276133"/>
    </source>
</evidence>
<name>A0A3M7S192_BRAPC</name>
<dbReference type="EMBL" id="REGN01002197">
    <property type="protein sequence ID" value="RNA29581.1"/>
    <property type="molecule type" value="Genomic_DNA"/>
</dbReference>
<gene>
    <name evidence="1" type="ORF">BpHYR1_033176</name>
</gene>
<reference evidence="1 2" key="1">
    <citation type="journal article" date="2018" name="Sci. Rep.">
        <title>Genomic signatures of local adaptation to the degree of environmental predictability in rotifers.</title>
        <authorList>
            <person name="Franch-Gras L."/>
            <person name="Hahn C."/>
            <person name="Garcia-Roger E.M."/>
            <person name="Carmona M.J."/>
            <person name="Serra M."/>
            <person name="Gomez A."/>
        </authorList>
    </citation>
    <scope>NUCLEOTIDE SEQUENCE [LARGE SCALE GENOMIC DNA]</scope>
    <source>
        <strain evidence="1">HYR1</strain>
    </source>
</reference>
<dbReference type="AlphaFoldDB" id="A0A3M7S192"/>
<feature type="non-terminal residue" evidence="1">
    <location>
        <position position="1"/>
    </location>
</feature>
<accession>A0A3M7S192</accession>
<protein>
    <submittedName>
        <fullName evidence="1">Uncharacterized protein</fullName>
    </submittedName>
</protein>
<comment type="caution">
    <text evidence="1">The sequence shown here is derived from an EMBL/GenBank/DDBJ whole genome shotgun (WGS) entry which is preliminary data.</text>
</comment>
<proteinExistence type="predicted"/>
<organism evidence="1 2">
    <name type="scientific">Brachionus plicatilis</name>
    <name type="common">Marine rotifer</name>
    <name type="synonym">Brachionus muelleri</name>
    <dbReference type="NCBI Taxonomy" id="10195"/>
    <lineage>
        <taxon>Eukaryota</taxon>
        <taxon>Metazoa</taxon>
        <taxon>Spiralia</taxon>
        <taxon>Gnathifera</taxon>
        <taxon>Rotifera</taxon>
        <taxon>Eurotatoria</taxon>
        <taxon>Monogononta</taxon>
        <taxon>Pseudotrocha</taxon>
        <taxon>Ploima</taxon>
        <taxon>Brachionidae</taxon>
        <taxon>Brachionus</taxon>
    </lineage>
</organism>
<dbReference type="Proteomes" id="UP000276133">
    <property type="component" value="Unassembled WGS sequence"/>
</dbReference>
<keyword evidence="2" id="KW-1185">Reference proteome</keyword>
<evidence type="ECO:0000313" key="1">
    <source>
        <dbReference type="EMBL" id="RNA29581.1"/>
    </source>
</evidence>
<sequence>FLIEEKINRAQKDPLRDANVKILSLYEGFRPLLAIAICFALMQQIALILTVSKLDWLRQLLHILKSDSYHSKARYSIAPQLYQNNQLAKLRINLIDDRANKLFI</sequence>